<keyword evidence="8" id="KW-0315">Glutamine amidotransferase</keyword>
<evidence type="ECO:0000256" key="11">
    <source>
        <dbReference type="ARBA" id="ARBA00023014"/>
    </source>
</evidence>
<dbReference type="Pfam" id="PF01493">
    <property type="entry name" value="GXGXG"/>
    <property type="match status" value="1"/>
</dbReference>
<evidence type="ECO:0000256" key="5">
    <source>
        <dbReference type="ARBA" id="ARBA00022630"/>
    </source>
</evidence>
<evidence type="ECO:0000256" key="8">
    <source>
        <dbReference type="ARBA" id="ARBA00022962"/>
    </source>
</evidence>
<evidence type="ECO:0000256" key="2">
    <source>
        <dbReference type="ARBA" id="ARBA00001927"/>
    </source>
</evidence>
<dbReference type="InterPro" id="IPR017932">
    <property type="entry name" value="GATase_2_dom"/>
</dbReference>
<dbReference type="Pfam" id="PF01645">
    <property type="entry name" value="Glu_synthase"/>
    <property type="match status" value="1"/>
</dbReference>
<dbReference type="PANTHER" id="PTHR11938:SF133">
    <property type="entry name" value="GLUTAMATE SYNTHASE (NADH)"/>
    <property type="match status" value="1"/>
</dbReference>
<dbReference type="CDD" id="cd00713">
    <property type="entry name" value="GltS"/>
    <property type="match status" value="1"/>
</dbReference>
<gene>
    <name evidence="16" type="primary">gltB</name>
    <name evidence="16" type="ORF">Q2100_25130</name>
</gene>
<evidence type="ECO:0000256" key="6">
    <source>
        <dbReference type="ARBA" id="ARBA00022643"/>
    </source>
</evidence>
<evidence type="ECO:0000313" key="16">
    <source>
        <dbReference type="EMBL" id="MDO3639048.1"/>
    </source>
</evidence>
<keyword evidence="12" id="KW-0314">Glutamate biosynthesis</keyword>
<dbReference type="Pfam" id="PF04898">
    <property type="entry name" value="Glu_syn_central"/>
    <property type="match status" value="1"/>
</dbReference>
<keyword evidence="13" id="KW-0003">3Fe-4S</keyword>
<keyword evidence="11" id="KW-0411">Iron-sulfur</keyword>
<dbReference type="Gene3D" id="2.160.20.60">
    <property type="entry name" value="Glutamate synthase, alpha subunit, C-terminal domain"/>
    <property type="match status" value="1"/>
</dbReference>
<keyword evidence="6" id="KW-0288">FMN</keyword>
<keyword evidence="9 16" id="KW-0560">Oxidoreductase</keyword>
<reference evidence="16" key="1">
    <citation type="submission" date="2023-07" db="EMBL/GenBank/DDBJ databases">
        <title>Mycolicibacterium sp. nov., a novel bacterial species.</title>
        <authorList>
            <person name="Cao Y."/>
        </authorList>
    </citation>
    <scope>NUCLEOTIDE SEQUENCE</scope>
    <source>
        <strain evidence="16">KC 300</strain>
    </source>
</reference>
<evidence type="ECO:0000259" key="15">
    <source>
        <dbReference type="PROSITE" id="PS51278"/>
    </source>
</evidence>
<keyword evidence="5" id="KW-0285">Flavoprotein</keyword>
<evidence type="ECO:0000256" key="4">
    <source>
        <dbReference type="ARBA" id="ARBA00022605"/>
    </source>
</evidence>
<evidence type="ECO:0000256" key="9">
    <source>
        <dbReference type="ARBA" id="ARBA00023002"/>
    </source>
</evidence>
<dbReference type="InterPro" id="IPR036485">
    <property type="entry name" value="Glu_synth_asu_C_sf"/>
</dbReference>
<dbReference type="InterPro" id="IPR006982">
    <property type="entry name" value="Glu_synth_centr_N"/>
</dbReference>
<dbReference type="GO" id="GO:0004355">
    <property type="term" value="F:glutamate synthase (NADPH) activity"/>
    <property type="evidence" value="ECO:0007669"/>
    <property type="project" value="UniProtKB-EC"/>
</dbReference>
<dbReference type="RefSeq" id="WP_302916243.1">
    <property type="nucleotide sequence ID" value="NZ_JAUMSQ010000273.1"/>
</dbReference>
<dbReference type="SUPFAM" id="SSF69336">
    <property type="entry name" value="Alpha subunit of glutamate synthase, C-terminal domain"/>
    <property type="match status" value="1"/>
</dbReference>
<dbReference type="NCBIfam" id="NF008730">
    <property type="entry name" value="PRK11750.1"/>
    <property type="match status" value="1"/>
</dbReference>
<dbReference type="InterPro" id="IPR002489">
    <property type="entry name" value="Glu_synth_asu_C"/>
</dbReference>
<keyword evidence="4" id="KW-0028">Amino-acid biosynthesis</keyword>
<evidence type="ECO:0000256" key="10">
    <source>
        <dbReference type="ARBA" id="ARBA00023004"/>
    </source>
</evidence>
<dbReference type="InterPro" id="IPR029055">
    <property type="entry name" value="Ntn_hydrolases_N"/>
</dbReference>
<proteinExistence type="inferred from homology"/>
<dbReference type="InterPro" id="IPR013785">
    <property type="entry name" value="Aldolase_TIM"/>
</dbReference>
<dbReference type="Gene3D" id="3.60.20.10">
    <property type="entry name" value="Glutamine Phosphoribosylpyrophosphate, subunit 1, domain 1"/>
    <property type="match status" value="1"/>
</dbReference>
<comment type="similarity">
    <text evidence="3">Belongs to the glutamate synthase family.</text>
</comment>
<comment type="cofactor">
    <cofactor evidence="2">
        <name>[3Fe-4S] cluster</name>
        <dbReference type="ChEBI" id="CHEBI:21137"/>
    </cofactor>
</comment>
<organism evidence="16 17">
    <name type="scientific">Mycolicibacterium arseniciresistens</name>
    <dbReference type="NCBI Taxonomy" id="3062257"/>
    <lineage>
        <taxon>Bacteria</taxon>
        <taxon>Bacillati</taxon>
        <taxon>Actinomycetota</taxon>
        <taxon>Actinomycetes</taxon>
        <taxon>Mycobacteriales</taxon>
        <taxon>Mycobacteriaceae</taxon>
        <taxon>Mycolicibacterium</taxon>
    </lineage>
</organism>
<comment type="caution">
    <text evidence="16">The sequence shown here is derived from an EMBL/GenBank/DDBJ whole genome shotgun (WGS) entry which is preliminary data.</text>
</comment>
<accession>A0ABT8UMK9</accession>
<protein>
    <submittedName>
        <fullName evidence="16">Glutamate synthase large subunit</fullName>
        <ecNumber evidence="16">1.4.1.13</ecNumber>
    </submittedName>
</protein>
<dbReference type="CDD" id="cd00982">
    <property type="entry name" value="gltB_C"/>
    <property type="match status" value="1"/>
</dbReference>
<keyword evidence="10" id="KW-0408">Iron</keyword>
<evidence type="ECO:0000256" key="1">
    <source>
        <dbReference type="ARBA" id="ARBA00001917"/>
    </source>
</evidence>
<evidence type="ECO:0000313" key="17">
    <source>
        <dbReference type="Proteomes" id="UP001168823"/>
    </source>
</evidence>
<dbReference type="Gene3D" id="3.20.20.70">
    <property type="entry name" value="Aldolase class I"/>
    <property type="match status" value="2"/>
</dbReference>
<sequence length="1519" mass="164525">MLFSAFPRPQGLYDPANEADSCGVAMITDIQGRRTHSIVADGLVALEHLDHRGAAGAETNSGDGAGILIQLPVELFRDVVDFDLPAPTDNGCNTFAAGLCFLPQDSAARAAATQRIEAIAGEEGLEILGWRKLPVTPDGAGVGTTALSCMPYFSQLFVAAPETNGARPGGIDLDRRVYPLRKRAEAEAEAYFPTLSSRTIAYKGMLTTVQLPQFFADLRDERCVSAMAIVHSRFSTNTFPSWPLAHPFRFVAHNGEINTVRGNRNRMHAREAMLASAKIPGDISRLSPICTPEASDSASFDEVLELLHLGGRELPHAVLMMIPEAWENDSAMDPAERAFWQFHASLMEPWDGPACVTFTDGTVVGAVLDRNGLRPGRWWRTVDDRLILASEAGVLDVPSCQIVAKGRLQPGRMLLIDTAEGRIVPDDEIKEQLSKAEPYGEWLHAGLLDLATLPDRARVQPNHDSVVRRQISFGYTEEELRILLTPMAASGAEPLGSMGTDTPTAVLSERSRLLYEYFVELFAQVTNPPLDAIREEIVTSMSRVMGPEQNLLEPTAASCRQILVKWPVLDNDELNKIVHINADGEHPGLRTTVLKALYDVERGGEGLADALDELRNRACDAIAKGARTLVISDRDSHHTRAPIPSLLAVSAVHHHLVRTKERTAVALVVESGDAREVHHIAMLIGFGAAAVNPYLAFESIEDLIREGELTGIEPATAVRNYLKALGKGVTKVMSKMGISTVASYTAAQAFEAVGIDRDVIDEYFTGTPTQLGGIGLDVIAEEVKLRHRRAYPENPTERVHRRLEVGGEYAFRREGELHLFTPEVVFLLQHSTRTGRHEVFRQYSDEVNRLARDGGALRGLFEFRTDVRPPVPLDEVESVDSIVTRFNTGAMSYGSISAEAHETMAIAMNNLGGRSNSGEGGEDVDRLYDPRRRSAVKQVASGRFGVTSDYLVNASDIQIKMAQGAKPGEGGQLPGYKVYPNIAKTRHSTPGVGLISPPPHHDIYSIEDLAQLIHDLKNANDQARIHVKLVASVGVGTVAAGVSKAHADVVLISGYDGGTGAAPLTSLKHAGAPWEIGLADAQQTLMLNGLRDRITVQCDGGMRTARDVIVAALLGAEEFGFATAPLVVSGCIMMRVCHLDTCPVGVATQNPELRARFNGKPEFVENYFRFIAEDIRRYLADLGFRSIDEAVGHAEMLDTAAGVAHWKAKGLDLAPIFAVPTDAHGVEITQRRKVKDQYHALDQALDQTLIQLAEGALEDAHPVRLELPVRNVNRTVGTLLGAEVTRRYGAAGLPDDTINITLTGSAGQSIGAFLPPGITLELIGDANDYVGKGLSGGRVIVRPPDDVLFLPEDNVIAGNTLLYGATSGEVFLRGRVGERFCARNSGALAVVEGVGDHACEYMTGGRVVVLGRTGRNMAAGMSGGIAFVLGLDPARVNTAMVELQRLEPEDLVWLHGVVAEHARRTGSTLATSVLSDWPRRSAQFTKVMPRDYQRVLQATRMAKAEGRDVDTAIMEASRG</sequence>
<feature type="domain" description="Glutamine amidotransferase type-2" evidence="15">
    <location>
        <begin position="22"/>
        <end position="419"/>
    </location>
</feature>
<evidence type="ECO:0000256" key="3">
    <source>
        <dbReference type="ARBA" id="ARBA00009716"/>
    </source>
</evidence>
<evidence type="ECO:0000256" key="7">
    <source>
        <dbReference type="ARBA" id="ARBA00022723"/>
    </source>
</evidence>
<dbReference type="PROSITE" id="PS51278">
    <property type="entry name" value="GATASE_TYPE_2"/>
    <property type="match status" value="1"/>
</dbReference>
<keyword evidence="7" id="KW-0479">Metal-binding</keyword>
<keyword evidence="17" id="KW-1185">Reference proteome</keyword>
<comment type="cofactor">
    <cofactor evidence="1">
        <name>FMN</name>
        <dbReference type="ChEBI" id="CHEBI:58210"/>
    </cofactor>
</comment>
<comment type="pathway">
    <text evidence="14">Amino-acid biosynthesis.</text>
</comment>
<evidence type="ECO:0000256" key="14">
    <source>
        <dbReference type="ARBA" id="ARBA00029440"/>
    </source>
</evidence>
<dbReference type="InterPro" id="IPR002932">
    <property type="entry name" value="Glu_synthdom"/>
</dbReference>
<evidence type="ECO:0000256" key="13">
    <source>
        <dbReference type="ARBA" id="ARBA00023291"/>
    </source>
</evidence>
<dbReference type="InterPro" id="IPR050711">
    <property type="entry name" value="ET-N_metabolism_enzyme"/>
</dbReference>
<dbReference type="Proteomes" id="UP001168823">
    <property type="component" value="Unassembled WGS sequence"/>
</dbReference>
<dbReference type="SUPFAM" id="SSF51395">
    <property type="entry name" value="FMN-linked oxidoreductases"/>
    <property type="match status" value="1"/>
</dbReference>
<dbReference type="SUPFAM" id="SSF56235">
    <property type="entry name" value="N-terminal nucleophile aminohydrolases (Ntn hydrolases)"/>
    <property type="match status" value="1"/>
</dbReference>
<name>A0ABT8UMK9_9MYCO</name>
<dbReference type="PANTHER" id="PTHR11938">
    <property type="entry name" value="FAD NADPH DEHYDROGENASE/OXIDOREDUCTASE"/>
    <property type="match status" value="1"/>
</dbReference>
<dbReference type="EC" id="1.4.1.13" evidence="16"/>
<dbReference type="CDD" id="cd02808">
    <property type="entry name" value="GltS_FMN"/>
    <property type="match status" value="1"/>
</dbReference>
<dbReference type="EMBL" id="JAUMSQ010000273">
    <property type="protein sequence ID" value="MDO3639048.1"/>
    <property type="molecule type" value="Genomic_DNA"/>
</dbReference>
<evidence type="ECO:0000256" key="12">
    <source>
        <dbReference type="ARBA" id="ARBA00023164"/>
    </source>
</evidence>
<dbReference type="Pfam" id="PF00310">
    <property type="entry name" value="GATase_2"/>
    <property type="match status" value="1"/>
</dbReference>